<gene>
    <name evidence="3" type="ORF">SEPCBS57363_005435</name>
</gene>
<dbReference type="Pfam" id="PF00168">
    <property type="entry name" value="C2"/>
    <property type="match status" value="1"/>
</dbReference>
<feature type="compositionally biased region" description="Polar residues" evidence="1">
    <location>
        <begin position="927"/>
        <end position="941"/>
    </location>
</feature>
<feature type="region of interest" description="Disordered" evidence="1">
    <location>
        <begin position="585"/>
        <end position="619"/>
    </location>
</feature>
<dbReference type="PANTHER" id="PTHR47052">
    <property type="entry name" value="CONSERVED SERINE PROLINE-RICH PROTEIN (AFU_ORTHOLOGUE AFUA_2G01790)"/>
    <property type="match status" value="1"/>
</dbReference>
<sequence length="1128" mass="122589">MSTKPKATLHNGAHTAGIFSDLSVDGPIIGTLVLVVDRAKNLPNRKTIGKQDPYCAARLGKEAKKTNTDIRGGQTPKWDQELRFSVHDSPDYYQLKISVFSDDKKTELIGDSWVDLRDIIISGGGQNDQWQPLQCRGKYAGEIRIEITYYDSRPKPKPIAPTAAVSAPIAASTNTGSLRSRPSADLSGPNTMGPRAPISNKRRPLPSDPVTGQAPVQTQPDEAPAPAPAPTSAPAPATVSAITAALPPPAASAPTSVFSQQQQVPQHSQTPPRQQLNTSVIYTPTQSPLSSANYQSSNASPQPALRPQQPPVQVAPAVQYQDYHEQRVYMAGPDGGYEGAPPLAQQYQYNQHQNHHSHHGQHVQQSYSHYRSQNGSRDLTSDAHEYQKQPSHRQQQHRHHQNSHGYHLDYHFDGPLAPSVPSNMGFSEDETYSQQADDRPPLPPIHRNRNNSSGAPSPDAAFRSSLGAKDNKPAMRREVLRSEAHRHSLSSAYPGRPTYQPMDLASDPSALALDQTYQPPNHRHLSHSSSFEGQYNSNYGNVETSSALVASSFRKSANGLVMSNVAQEQHVRQPNQNYFTQASENQLRRQSDVGKHVRRSPSPIASDYRRSPSPLPGQPASALFNTHDSYVAFNRQSSYSELDNISHGENSEAYGLSNVPTSLVPGVDPSLALELRSRIHSEDRQTEQSLPSQRRRQHRYTMPAVSMMETSPSATAPRAYDMSIDAAKASFDHSQNDPLPSQNKTPQRPSFSQSYNTPPQQMPQPPPSKYDRNQGPFSSGISSPGVYDPIRETSPQPHHTIKRKSVSPAPAPVAAHDSERRMSGVPFGPDSYDVLNLALAEAKGAVRPNYNEANGKIISFDGREIDPSDHLPVESWAPLPEPETSRRQSATASPIDHATPTSGRKQLRIAGLPQSSIGSSGVTFSSADDSGTTYSPTARNRLQKRINQQSVAPIPVSNGAIPSVLPQGSTPLAPLNYARQQQQQDNFTPPRAIVRASTYDYPTENHAPMVYGSSPGRMSYEGPAPPVPAKIGAGDGTYGDMPHVESYRGTSSYPDSGAGALATDGDHSLVRSSALMLTGSSARSLPWDNSGVGAGHQQSTGDMALIEEMSRIDLGTGRGRRHNGRYYG</sequence>
<feature type="region of interest" description="Disordered" evidence="1">
    <location>
        <begin position="731"/>
        <end position="822"/>
    </location>
</feature>
<feature type="compositionally biased region" description="Low complexity" evidence="1">
    <location>
        <begin position="234"/>
        <end position="245"/>
    </location>
</feature>
<feature type="compositionally biased region" description="Low complexity" evidence="1">
    <location>
        <begin position="806"/>
        <end position="815"/>
    </location>
</feature>
<feature type="region of interest" description="Disordered" evidence="1">
    <location>
        <begin position="869"/>
        <end position="941"/>
    </location>
</feature>
<feature type="region of interest" description="Disordered" evidence="1">
    <location>
        <begin position="171"/>
        <end position="315"/>
    </location>
</feature>
<dbReference type="CDD" id="cd08681">
    <property type="entry name" value="C2_fungal_Inn1p-like"/>
    <property type="match status" value="1"/>
</dbReference>
<proteinExistence type="predicted"/>
<comment type="caution">
    <text evidence="3">The sequence shown here is derived from an EMBL/GenBank/DDBJ whole genome shotgun (WGS) entry which is preliminary data.</text>
</comment>
<evidence type="ECO:0000313" key="4">
    <source>
        <dbReference type="Proteomes" id="UP001642501"/>
    </source>
</evidence>
<dbReference type="InterPro" id="IPR037791">
    <property type="entry name" value="C2_fungal_Inn1"/>
</dbReference>
<evidence type="ECO:0000313" key="3">
    <source>
        <dbReference type="EMBL" id="CAK7273004.1"/>
    </source>
</evidence>
<feature type="compositionally biased region" description="Polar residues" evidence="1">
    <location>
        <begin position="736"/>
        <end position="757"/>
    </location>
</feature>
<evidence type="ECO:0000256" key="1">
    <source>
        <dbReference type="SAM" id="MobiDB-lite"/>
    </source>
</evidence>
<feature type="compositionally biased region" description="Low complexity" evidence="1">
    <location>
        <begin position="301"/>
        <end position="315"/>
    </location>
</feature>
<dbReference type="InterPro" id="IPR000008">
    <property type="entry name" value="C2_dom"/>
</dbReference>
<feature type="compositionally biased region" description="Low complexity" evidence="1">
    <location>
        <begin position="252"/>
        <end position="272"/>
    </location>
</feature>
<dbReference type="InterPro" id="IPR035892">
    <property type="entry name" value="C2_domain_sf"/>
</dbReference>
<name>A0ABP0DXS0_9PEZI</name>
<accession>A0ABP0DXS0</accession>
<evidence type="ECO:0000259" key="2">
    <source>
        <dbReference type="PROSITE" id="PS50004"/>
    </source>
</evidence>
<feature type="compositionally biased region" description="Basic and acidic residues" evidence="1">
    <location>
        <begin position="586"/>
        <end position="595"/>
    </location>
</feature>
<feature type="compositionally biased region" description="Basic residues" evidence="1">
    <location>
        <begin position="390"/>
        <end position="402"/>
    </location>
</feature>
<feature type="compositionally biased region" description="Polar residues" evidence="1">
    <location>
        <begin position="273"/>
        <end position="300"/>
    </location>
</feature>
<dbReference type="Proteomes" id="UP001642501">
    <property type="component" value="Unassembled WGS sequence"/>
</dbReference>
<dbReference type="InterPro" id="IPR052981">
    <property type="entry name" value="Ingression_C2_domain"/>
</dbReference>
<dbReference type="PANTHER" id="PTHR47052:SF3">
    <property type="entry name" value="INGRESSION PROTEIN 1"/>
    <property type="match status" value="1"/>
</dbReference>
<feature type="compositionally biased region" description="Basic and acidic residues" evidence="1">
    <location>
        <begin position="677"/>
        <end position="686"/>
    </location>
</feature>
<dbReference type="EMBL" id="CAWUOM010000121">
    <property type="protein sequence ID" value="CAK7273004.1"/>
    <property type="molecule type" value="Genomic_DNA"/>
</dbReference>
<organism evidence="3 4">
    <name type="scientific">Sporothrix epigloea</name>
    <dbReference type="NCBI Taxonomy" id="1892477"/>
    <lineage>
        <taxon>Eukaryota</taxon>
        <taxon>Fungi</taxon>
        <taxon>Dikarya</taxon>
        <taxon>Ascomycota</taxon>
        <taxon>Pezizomycotina</taxon>
        <taxon>Sordariomycetes</taxon>
        <taxon>Sordariomycetidae</taxon>
        <taxon>Ophiostomatales</taxon>
        <taxon>Ophiostomataceae</taxon>
        <taxon>Sporothrix</taxon>
    </lineage>
</organism>
<reference evidence="3 4" key="1">
    <citation type="submission" date="2024-01" db="EMBL/GenBank/DDBJ databases">
        <authorList>
            <person name="Allen C."/>
            <person name="Tagirdzhanova G."/>
        </authorList>
    </citation>
    <scope>NUCLEOTIDE SEQUENCE [LARGE SCALE GENOMIC DNA]</scope>
    <source>
        <strain evidence="3 4">CBS 573.63</strain>
    </source>
</reference>
<keyword evidence="4" id="KW-1185">Reference proteome</keyword>
<protein>
    <recommendedName>
        <fullName evidence="2">C2 domain-containing protein</fullName>
    </recommendedName>
</protein>
<dbReference type="Gene3D" id="2.60.40.150">
    <property type="entry name" value="C2 domain"/>
    <property type="match status" value="1"/>
</dbReference>
<dbReference type="PROSITE" id="PS50004">
    <property type="entry name" value="C2"/>
    <property type="match status" value="1"/>
</dbReference>
<feature type="compositionally biased region" description="Low complexity" evidence="1">
    <location>
        <begin position="915"/>
        <end position="926"/>
    </location>
</feature>
<feature type="domain" description="C2" evidence="2">
    <location>
        <begin position="10"/>
        <end position="131"/>
    </location>
</feature>
<feature type="region of interest" description="Disordered" evidence="1">
    <location>
        <begin position="677"/>
        <end position="716"/>
    </location>
</feature>
<dbReference type="SMART" id="SM00239">
    <property type="entry name" value="C2"/>
    <property type="match status" value="1"/>
</dbReference>
<dbReference type="SUPFAM" id="SSF49562">
    <property type="entry name" value="C2 domain (Calcium/lipid-binding domain, CaLB)"/>
    <property type="match status" value="1"/>
</dbReference>
<feature type="compositionally biased region" description="Pro residues" evidence="1">
    <location>
        <begin position="223"/>
        <end position="233"/>
    </location>
</feature>
<feature type="compositionally biased region" description="Basic and acidic residues" evidence="1">
    <location>
        <begin position="469"/>
        <end position="486"/>
    </location>
</feature>
<feature type="region of interest" description="Disordered" evidence="1">
    <location>
        <begin position="350"/>
        <end position="505"/>
    </location>
</feature>